<name>A0ABP9L782_9RHOB</name>
<comment type="caution">
    <text evidence="2">The sequence shown here is derived from an EMBL/GenBank/DDBJ whole genome shotgun (WGS) entry which is preliminary data.</text>
</comment>
<evidence type="ECO:0000313" key="2">
    <source>
        <dbReference type="EMBL" id="GAA5072231.1"/>
    </source>
</evidence>
<dbReference type="Proteomes" id="UP001499910">
    <property type="component" value="Unassembled WGS sequence"/>
</dbReference>
<keyword evidence="3" id="KW-1185">Reference proteome</keyword>
<proteinExistence type="predicted"/>
<protein>
    <submittedName>
        <fullName evidence="2">Uncharacterized protein</fullName>
    </submittedName>
</protein>
<evidence type="ECO:0000256" key="1">
    <source>
        <dbReference type="SAM" id="MobiDB-lite"/>
    </source>
</evidence>
<evidence type="ECO:0000313" key="3">
    <source>
        <dbReference type="Proteomes" id="UP001499910"/>
    </source>
</evidence>
<accession>A0ABP9L782</accession>
<dbReference type="InterPro" id="IPR027417">
    <property type="entry name" value="P-loop_NTPase"/>
</dbReference>
<dbReference type="EMBL" id="BAABHW010000002">
    <property type="protein sequence ID" value="GAA5072231.1"/>
    <property type="molecule type" value="Genomic_DNA"/>
</dbReference>
<gene>
    <name evidence="2" type="ORF">GCM10023209_16860</name>
</gene>
<organism evidence="2 3">
    <name type="scientific">[Roseibacterium] beibuensis</name>
    <dbReference type="NCBI Taxonomy" id="1193142"/>
    <lineage>
        <taxon>Bacteria</taxon>
        <taxon>Pseudomonadati</taxon>
        <taxon>Pseudomonadota</taxon>
        <taxon>Alphaproteobacteria</taxon>
        <taxon>Rhodobacterales</taxon>
        <taxon>Roseobacteraceae</taxon>
        <taxon>Roseicyclus</taxon>
    </lineage>
</organism>
<feature type="compositionally biased region" description="Basic and acidic residues" evidence="1">
    <location>
        <begin position="280"/>
        <end position="300"/>
    </location>
</feature>
<dbReference type="SUPFAM" id="SSF52540">
    <property type="entry name" value="P-loop containing nucleoside triphosphate hydrolases"/>
    <property type="match status" value="1"/>
</dbReference>
<dbReference type="RefSeq" id="WP_259550243.1">
    <property type="nucleotide sequence ID" value="NZ_BAABHW010000002.1"/>
</dbReference>
<sequence>MEVILHAGAHRTATATLHHVMRQGRAAMVAKGIAVWDPEVTRAGLLQGITGPGGERLTGRMALRVRQAQEKGAALLIVSDPDMIGSLAEVIAETRLYPRVPLRLSRIAGGIDPAKVKIALAIRSYDAWWASALAMQIARGGAAPGPDLCDRLITQPRRWRHVIADFAQALPAARIAVWSHEAMAGRPDILLRRLTHRRLAFGRSHEHLNAAPGAPSLARLLADAGDDASSLGSVAGRYMPFDPHQRAILRAQYAEDLAWLRAGAGGLADYLDEPALQMRARTDVGRGTPDDPDPRDPRPRDPRHRRLA</sequence>
<reference evidence="3" key="1">
    <citation type="journal article" date="2019" name="Int. J. Syst. Evol. Microbiol.">
        <title>The Global Catalogue of Microorganisms (GCM) 10K type strain sequencing project: providing services to taxonomists for standard genome sequencing and annotation.</title>
        <authorList>
            <consortium name="The Broad Institute Genomics Platform"/>
            <consortium name="The Broad Institute Genome Sequencing Center for Infectious Disease"/>
            <person name="Wu L."/>
            <person name="Ma J."/>
        </authorList>
    </citation>
    <scope>NUCLEOTIDE SEQUENCE [LARGE SCALE GENOMIC DNA]</scope>
    <source>
        <strain evidence="3">JCM 18015</strain>
    </source>
</reference>
<feature type="region of interest" description="Disordered" evidence="1">
    <location>
        <begin position="278"/>
        <end position="308"/>
    </location>
</feature>